<protein>
    <submittedName>
        <fullName evidence="4">Inactive serine/threonine-protein kinase</fullName>
    </submittedName>
</protein>
<dbReference type="FunFam" id="3.30.200.20:FF:000515">
    <property type="entry name" value="Inactive serine/threonine-protein kinase"/>
    <property type="match status" value="1"/>
</dbReference>
<organism evidence="4">
    <name type="scientific">Noccaea caerulescens</name>
    <name type="common">Alpine penny-cress</name>
    <name type="synonym">Thlaspi caerulescens</name>
    <dbReference type="NCBI Taxonomy" id="107243"/>
    <lineage>
        <taxon>Eukaryota</taxon>
        <taxon>Viridiplantae</taxon>
        <taxon>Streptophyta</taxon>
        <taxon>Embryophyta</taxon>
        <taxon>Tracheophyta</taxon>
        <taxon>Spermatophyta</taxon>
        <taxon>Magnoliopsida</taxon>
        <taxon>eudicotyledons</taxon>
        <taxon>Gunneridae</taxon>
        <taxon>Pentapetalae</taxon>
        <taxon>rosids</taxon>
        <taxon>malvids</taxon>
        <taxon>Brassicales</taxon>
        <taxon>Brassicaceae</taxon>
        <taxon>Coluteocarpeae</taxon>
        <taxon>Noccaea</taxon>
    </lineage>
</organism>
<accession>A0A1J3I2X9</accession>
<evidence type="ECO:0000313" key="4">
    <source>
        <dbReference type="EMBL" id="JAU74598.1"/>
    </source>
</evidence>
<dbReference type="InterPro" id="IPR011009">
    <property type="entry name" value="Kinase-like_dom_sf"/>
</dbReference>
<keyword evidence="1" id="KW-0547">Nucleotide-binding</keyword>
<feature type="domain" description="Protein kinase" evidence="3">
    <location>
        <begin position="21"/>
        <end position="381"/>
    </location>
</feature>
<dbReference type="PANTHER" id="PTHR27005">
    <property type="entry name" value="WALL-ASSOCIATED RECEPTOR KINASE-LIKE 21"/>
    <property type="match status" value="1"/>
</dbReference>
<dbReference type="GO" id="GO:0005524">
    <property type="term" value="F:ATP binding"/>
    <property type="evidence" value="ECO:0007669"/>
    <property type="project" value="UniProtKB-KW"/>
</dbReference>
<proteinExistence type="predicted"/>
<reference evidence="4" key="1">
    <citation type="submission" date="2016-07" db="EMBL/GenBank/DDBJ databases">
        <title>De novo transcriptome assembly of four accessions of the metal hyperaccumulator plant Noccaea caerulescens.</title>
        <authorList>
            <person name="Blande D."/>
            <person name="Halimaa P."/>
            <person name="Tervahauta A.I."/>
            <person name="Aarts M.G."/>
            <person name="Karenlampi S.O."/>
        </authorList>
    </citation>
    <scope>NUCLEOTIDE SEQUENCE</scope>
</reference>
<evidence type="ECO:0000256" key="1">
    <source>
        <dbReference type="ARBA" id="ARBA00022741"/>
    </source>
</evidence>
<dbReference type="PANTHER" id="PTHR27005:SF188">
    <property type="entry name" value="INACTIVE SERINE_THREONINE-PROTEIN KINASE ZRK12-RELATED"/>
    <property type="match status" value="1"/>
</dbReference>
<name>A0A1J3I2X9_NOCCA</name>
<keyword evidence="4" id="KW-0418">Kinase</keyword>
<evidence type="ECO:0000259" key="3">
    <source>
        <dbReference type="PROSITE" id="PS50011"/>
    </source>
</evidence>
<keyword evidence="4" id="KW-0808">Transferase</keyword>
<dbReference type="EMBL" id="GEVL01002743">
    <property type="protein sequence ID" value="JAU74598.1"/>
    <property type="molecule type" value="Transcribed_RNA"/>
</dbReference>
<dbReference type="Pfam" id="PF00069">
    <property type="entry name" value="Pkinase"/>
    <property type="match status" value="1"/>
</dbReference>
<dbReference type="InterPro" id="IPR000719">
    <property type="entry name" value="Prot_kinase_dom"/>
</dbReference>
<dbReference type="PROSITE" id="PS50011">
    <property type="entry name" value="PROTEIN_KINASE_DOM"/>
    <property type="match status" value="1"/>
</dbReference>
<dbReference type="SMART" id="SM00220">
    <property type="entry name" value="S_TKc"/>
    <property type="match status" value="1"/>
</dbReference>
<keyword evidence="2" id="KW-0067">ATP-binding</keyword>
<dbReference type="GO" id="GO:0009266">
    <property type="term" value="P:response to temperature stimulus"/>
    <property type="evidence" value="ECO:0007669"/>
    <property type="project" value="UniProtKB-ARBA"/>
</dbReference>
<dbReference type="Gene3D" id="3.30.200.20">
    <property type="entry name" value="Phosphorylase Kinase, domain 1"/>
    <property type="match status" value="1"/>
</dbReference>
<dbReference type="SUPFAM" id="SSF56112">
    <property type="entry name" value="Protein kinase-like (PK-like)"/>
    <property type="match status" value="1"/>
</dbReference>
<dbReference type="GO" id="GO:0005886">
    <property type="term" value="C:plasma membrane"/>
    <property type="evidence" value="ECO:0007669"/>
    <property type="project" value="TreeGrafter"/>
</dbReference>
<dbReference type="AlphaFoldDB" id="A0A1J3I2X9"/>
<sequence>MKKEWWKKKKKKKKKKARAYDKKVRLIGAKLLEEVIECCDGKSNPIKFFSPDQILEATDNFSNSNHIFPVWVSGFEWYSGKNEKHPMILIRRCSNSRLYNSRRGEEGFCRDIAISSMVSGQKNFLKLVGCCLESEEPVMVYHGVKKHYELDLRGQPWIRRIKIAEDIATALAYLHTAFPRPFVYRSMSLGKFLLDEDGVAKLWDFSCCVSIPEGETFVQVDSVAGTYDYMDHNYSVYGLVSEKTDVFAFGIVMLELLTGERRFRKTKEEGYKTDLEIKLPPEIKLPNWVSKSKLFKEPRLDVIADPMMGGISKQEICRMEAFLMLSKRCIGLSGEVPAMMEVARELRMIQTSPSSSPSGETQLDSAQDISFSLLSNQTSNT</sequence>
<dbReference type="Gene3D" id="1.10.510.10">
    <property type="entry name" value="Transferase(Phosphotransferase) domain 1"/>
    <property type="match status" value="1"/>
</dbReference>
<evidence type="ECO:0000256" key="2">
    <source>
        <dbReference type="ARBA" id="ARBA00022840"/>
    </source>
</evidence>
<gene>
    <name evidence="4" type="ORF">LE_TR17211_c4_g1_i1_g.55335</name>
</gene>
<dbReference type="GO" id="GO:0004674">
    <property type="term" value="F:protein serine/threonine kinase activity"/>
    <property type="evidence" value="ECO:0007669"/>
    <property type="project" value="TreeGrafter"/>
</dbReference>
<dbReference type="InterPro" id="IPR045274">
    <property type="entry name" value="WAK-like"/>
</dbReference>
<dbReference type="GO" id="GO:0007166">
    <property type="term" value="P:cell surface receptor signaling pathway"/>
    <property type="evidence" value="ECO:0007669"/>
    <property type="project" value="InterPro"/>
</dbReference>